<accession>A0A7S4LMK5</accession>
<feature type="coiled-coil region" evidence="1">
    <location>
        <begin position="537"/>
        <end position="593"/>
    </location>
</feature>
<feature type="coiled-coil region" evidence="1">
    <location>
        <begin position="101"/>
        <end position="153"/>
    </location>
</feature>
<evidence type="ECO:0000313" key="3">
    <source>
        <dbReference type="EMBL" id="CAE0838744.1"/>
    </source>
</evidence>
<name>A0A7S4LMK5_9EUGL</name>
<reference evidence="3" key="1">
    <citation type="submission" date="2021-01" db="EMBL/GenBank/DDBJ databases">
        <authorList>
            <person name="Corre E."/>
            <person name="Pelletier E."/>
            <person name="Niang G."/>
            <person name="Scheremetjew M."/>
            <person name="Finn R."/>
            <person name="Kale V."/>
            <person name="Holt S."/>
            <person name="Cochrane G."/>
            <person name="Meng A."/>
            <person name="Brown T."/>
            <person name="Cohen L."/>
        </authorList>
    </citation>
    <scope>NUCLEOTIDE SEQUENCE</scope>
    <source>
        <strain evidence="3">CCMP1594</strain>
    </source>
</reference>
<proteinExistence type="predicted"/>
<dbReference type="AlphaFoldDB" id="A0A7S4LMK5"/>
<evidence type="ECO:0000256" key="1">
    <source>
        <dbReference type="SAM" id="Coils"/>
    </source>
</evidence>
<sequence>MAHKKLQGTLSEEQQRGKELQNEKILLQDRVQDLEFRLSMKDRECEHKAQELQRSTQSLSNMEQKYEALSTNAQGCLVKLQDKDLELEGWGQKQQQWTAAMGEGRQKIAALEQALASARQTEQSTARELTNLQQQMERERDDWSCQEEALQSQLTRLKKDSDRALDGEFQKLKRQEDVSRSATETLQQELQAQHTQCVDLQIALDKSEKRVLLLHQEITNCKADQNKQSAAMQSDMDRHHRLLAQTEGTAAELQEKAKELEEAHMREAERANRLQGEVVDLQAKLQEQQGMREEADADRQSAREAAESTQSQAESALRKLQDEKFAVSHELELLRDELRLKEEEVAEVRRAGRYQRQEQEQEVRRLLEELQAQRLAAEKARTGMEQEADCRNKELSGKLRDSEAECSGLRAQLERCTNGQQEWAAQHDQLQALLKAAQRDTEAAKMDRMKANFSSAKLEQELRAEARRAEREWQRRLDELKTENQSLRDKLSEVKDEGHDRSEASSREVVDLKAQLLQQVKKSKELRFDCGQYAAQVAGLQADLERAEGALQSARQQSAVHVAEVETRLQRHVDRLQQQLDAAQGQGQAQDQELFNAEAQIRTLVRDRQEALSPPGATMAKAGQQPRDEPVHQHSSSANREPKRKLKRSKSLSEDSLGSPGAALDTSISLPRKKKLKAKGAMEAQGSGTQA</sequence>
<organism evidence="3">
    <name type="scientific">Eutreptiella gymnastica</name>
    <dbReference type="NCBI Taxonomy" id="73025"/>
    <lineage>
        <taxon>Eukaryota</taxon>
        <taxon>Discoba</taxon>
        <taxon>Euglenozoa</taxon>
        <taxon>Euglenida</taxon>
        <taxon>Spirocuta</taxon>
        <taxon>Euglenophyceae</taxon>
        <taxon>Eutreptiales</taxon>
        <taxon>Eutreptiaceae</taxon>
        <taxon>Eutreptiella</taxon>
    </lineage>
</organism>
<gene>
    <name evidence="3" type="ORF">EGYM00163_LOCUS50116</name>
</gene>
<dbReference type="EMBL" id="HBJA01145757">
    <property type="protein sequence ID" value="CAE0838744.1"/>
    <property type="molecule type" value="Transcribed_RNA"/>
</dbReference>
<protein>
    <submittedName>
        <fullName evidence="3">Uncharacterized protein</fullName>
    </submittedName>
</protein>
<feature type="region of interest" description="Disordered" evidence="2">
    <location>
        <begin position="611"/>
        <end position="691"/>
    </location>
</feature>
<feature type="compositionally biased region" description="Basic and acidic residues" evidence="2">
    <location>
        <begin position="290"/>
        <end position="306"/>
    </location>
</feature>
<feature type="region of interest" description="Disordered" evidence="2">
    <location>
        <begin position="287"/>
        <end position="319"/>
    </location>
</feature>
<keyword evidence="1" id="KW-0175">Coiled coil</keyword>
<feature type="region of interest" description="Disordered" evidence="2">
    <location>
        <begin position="1"/>
        <end position="21"/>
    </location>
</feature>
<evidence type="ECO:0000256" key="2">
    <source>
        <dbReference type="SAM" id="MobiDB-lite"/>
    </source>
</evidence>